<evidence type="ECO:0000256" key="4">
    <source>
        <dbReference type="ARBA" id="ARBA00012448"/>
    </source>
</evidence>
<dbReference type="InterPro" id="IPR012907">
    <property type="entry name" value="Peptidase_S11_C"/>
</dbReference>
<comment type="caution">
    <text evidence="16">The sequence shown here is derived from an EMBL/GenBank/DDBJ whole genome shotgun (WGS) entry which is preliminary data.</text>
</comment>
<keyword evidence="11" id="KW-0961">Cell wall biogenesis/degradation</keyword>
<evidence type="ECO:0000256" key="14">
    <source>
        <dbReference type="SAM" id="SignalP"/>
    </source>
</evidence>
<evidence type="ECO:0000259" key="15">
    <source>
        <dbReference type="SMART" id="SM00936"/>
    </source>
</evidence>
<dbReference type="InterPro" id="IPR018044">
    <property type="entry name" value="Peptidase_S11"/>
</dbReference>
<evidence type="ECO:0000256" key="8">
    <source>
        <dbReference type="ARBA" id="ARBA00022801"/>
    </source>
</evidence>
<dbReference type="InterPro" id="IPR001967">
    <property type="entry name" value="Peptidase_S11_N"/>
</dbReference>
<keyword evidence="8 16" id="KW-0378">Hydrolase</keyword>
<feature type="chain" id="PRO_5045260745" description="serine-type D-Ala-D-Ala carboxypeptidase" evidence="14">
    <location>
        <begin position="34"/>
        <end position="454"/>
    </location>
</feature>
<dbReference type="SUPFAM" id="SSF69189">
    <property type="entry name" value="Penicillin-binding protein associated domain"/>
    <property type="match status" value="1"/>
</dbReference>
<evidence type="ECO:0000256" key="7">
    <source>
        <dbReference type="ARBA" id="ARBA00022729"/>
    </source>
</evidence>
<keyword evidence="17" id="KW-1185">Reference proteome</keyword>
<evidence type="ECO:0000256" key="5">
    <source>
        <dbReference type="ARBA" id="ARBA00022645"/>
    </source>
</evidence>
<dbReference type="RefSeq" id="WP_380969344.1">
    <property type="nucleotide sequence ID" value="NZ_JBHTCO010000042.1"/>
</dbReference>
<evidence type="ECO:0000256" key="13">
    <source>
        <dbReference type="RuleBase" id="RU004016"/>
    </source>
</evidence>
<comment type="function">
    <text evidence="1">Removes C-terminal D-alanyl residues from sugar-peptide cell wall precursors.</text>
</comment>
<evidence type="ECO:0000256" key="12">
    <source>
        <dbReference type="ARBA" id="ARBA00034000"/>
    </source>
</evidence>
<dbReference type="SUPFAM" id="SSF56601">
    <property type="entry name" value="beta-lactamase/transpeptidase-like"/>
    <property type="match status" value="1"/>
</dbReference>
<comment type="pathway">
    <text evidence="2">Cell wall biogenesis; peptidoglycan biosynthesis.</text>
</comment>
<keyword evidence="9" id="KW-0133">Cell shape</keyword>
<dbReference type="Pfam" id="PF07943">
    <property type="entry name" value="PBP5_C"/>
    <property type="match status" value="1"/>
</dbReference>
<dbReference type="Gene3D" id="3.40.710.10">
    <property type="entry name" value="DD-peptidase/beta-lactamase superfamily"/>
    <property type="match status" value="1"/>
</dbReference>
<feature type="domain" description="Peptidase S11 D-Ala-D-Ala carboxypeptidase A C-terminal" evidence="15">
    <location>
        <begin position="316"/>
        <end position="424"/>
    </location>
</feature>
<gene>
    <name evidence="16" type="ORF">ACFQRG_19670</name>
</gene>
<dbReference type="EMBL" id="JBHTCO010000042">
    <property type="protein sequence ID" value="MFC7395133.1"/>
    <property type="molecule type" value="Genomic_DNA"/>
</dbReference>
<evidence type="ECO:0000256" key="1">
    <source>
        <dbReference type="ARBA" id="ARBA00003217"/>
    </source>
</evidence>
<dbReference type="InterPro" id="IPR037167">
    <property type="entry name" value="Peptidase_S11_C_sf"/>
</dbReference>
<comment type="similarity">
    <text evidence="3 13">Belongs to the peptidase S11 family.</text>
</comment>
<dbReference type="PANTHER" id="PTHR21581">
    <property type="entry name" value="D-ALANYL-D-ALANINE CARBOXYPEPTIDASE"/>
    <property type="match status" value="1"/>
</dbReference>
<comment type="catalytic activity">
    <reaction evidence="12">
        <text>Preferential cleavage: (Ac)2-L-Lys-D-Ala-|-D-Ala. Also transpeptidation of peptidyl-alanyl moieties that are N-acyl substituents of D-alanine.</text>
        <dbReference type="EC" id="3.4.16.4"/>
    </reaction>
</comment>
<dbReference type="Pfam" id="PF00768">
    <property type="entry name" value="Peptidase_S11"/>
    <property type="match status" value="1"/>
</dbReference>
<dbReference type="GO" id="GO:0004180">
    <property type="term" value="F:carboxypeptidase activity"/>
    <property type="evidence" value="ECO:0007669"/>
    <property type="project" value="UniProtKB-KW"/>
</dbReference>
<dbReference type="PRINTS" id="PR00725">
    <property type="entry name" value="DADACBPTASE1"/>
</dbReference>
<evidence type="ECO:0000313" key="16">
    <source>
        <dbReference type="EMBL" id="MFC7395133.1"/>
    </source>
</evidence>
<evidence type="ECO:0000256" key="9">
    <source>
        <dbReference type="ARBA" id="ARBA00022960"/>
    </source>
</evidence>
<proteinExistence type="inferred from homology"/>
<keyword evidence="7 14" id="KW-0732">Signal</keyword>
<accession>A0ABW2Q0F3</accession>
<keyword evidence="5 16" id="KW-0121">Carboxypeptidase</keyword>
<dbReference type="SMART" id="SM00936">
    <property type="entry name" value="PBP5_C"/>
    <property type="match status" value="1"/>
</dbReference>
<dbReference type="InterPro" id="IPR012338">
    <property type="entry name" value="Beta-lactam/transpept-like"/>
</dbReference>
<dbReference type="EC" id="3.4.16.4" evidence="4"/>
<sequence length="454" mass="49955">MNVKKRLRQIAISCLICLLAISAVGQLPKQVHAESVNSNALNVKAKSAILVDANTGQVLYSKNADVMLPPASMTKVMTEYLVMKAIHSGKISWNTKVNIDNKVYAISQNREFSNVPLRKDYQYTVKDLYYPMAIYSADAAAVALAETMGHGDEKNFVDMMNKEAKKLGMNHTKYINASGLDNVDLGKNRAYGGPNDSDLVTARDLAKLTYHLVKEYPEILKIASIPQRNFTAGVNKPIKMVNWDWMLPGLGQNMAKFTYPGLDGLKTGHTDLAGYCFIGTAKRNGHRLISVVMGTNSETARFTETKKLLNYGFDQFNLKTLVKKGQTIKGHQTLPVSKGKDKEVKIAAGEPLKLAVKNGEDNNYKVSVHLDKSKLNSDGKLEAPVKKGQQVGYLTVSYKGQQGNDFLYKNGAKIPVVTAEADDKANWFVLSMRSVGHFISGIFSSAFGLVKGLF</sequence>
<organism evidence="16 17">
    <name type="scientific">Scopulibacillus cellulosilyticus</name>
    <dbReference type="NCBI Taxonomy" id="2665665"/>
    <lineage>
        <taxon>Bacteria</taxon>
        <taxon>Bacillati</taxon>
        <taxon>Bacillota</taxon>
        <taxon>Bacilli</taxon>
        <taxon>Bacillales</taxon>
        <taxon>Sporolactobacillaceae</taxon>
        <taxon>Scopulibacillus</taxon>
    </lineage>
</organism>
<keyword evidence="10" id="KW-0573">Peptidoglycan synthesis</keyword>
<reference evidence="17" key="1">
    <citation type="journal article" date="2019" name="Int. J. Syst. Evol. Microbiol.">
        <title>The Global Catalogue of Microorganisms (GCM) 10K type strain sequencing project: providing services to taxonomists for standard genome sequencing and annotation.</title>
        <authorList>
            <consortium name="The Broad Institute Genomics Platform"/>
            <consortium name="The Broad Institute Genome Sequencing Center for Infectious Disease"/>
            <person name="Wu L."/>
            <person name="Ma J."/>
        </authorList>
    </citation>
    <scope>NUCLEOTIDE SEQUENCE [LARGE SCALE GENOMIC DNA]</scope>
    <source>
        <strain evidence="17">CGMCC 1.16305</strain>
    </source>
</reference>
<name>A0ABW2Q0F3_9BACL</name>
<evidence type="ECO:0000256" key="2">
    <source>
        <dbReference type="ARBA" id="ARBA00004752"/>
    </source>
</evidence>
<keyword evidence="6" id="KW-0645">Protease</keyword>
<feature type="signal peptide" evidence="14">
    <location>
        <begin position="1"/>
        <end position="33"/>
    </location>
</feature>
<evidence type="ECO:0000256" key="3">
    <source>
        <dbReference type="ARBA" id="ARBA00007164"/>
    </source>
</evidence>
<dbReference type="InterPro" id="IPR015956">
    <property type="entry name" value="Peniciliin-bd_prot_C_sf"/>
</dbReference>
<evidence type="ECO:0000256" key="10">
    <source>
        <dbReference type="ARBA" id="ARBA00022984"/>
    </source>
</evidence>
<evidence type="ECO:0000256" key="6">
    <source>
        <dbReference type="ARBA" id="ARBA00022670"/>
    </source>
</evidence>
<protein>
    <recommendedName>
        <fullName evidence="4">serine-type D-Ala-D-Ala carboxypeptidase</fullName>
        <ecNumber evidence="4">3.4.16.4</ecNumber>
    </recommendedName>
</protein>
<dbReference type="PANTHER" id="PTHR21581:SF11">
    <property type="entry name" value="D-ALANYL-D-ALANINE CARBOXYPEPTIDASE DACA"/>
    <property type="match status" value="1"/>
</dbReference>
<dbReference type="Gene3D" id="2.60.410.10">
    <property type="entry name" value="D-Ala-D-Ala carboxypeptidase, C-terminal domain"/>
    <property type="match status" value="1"/>
</dbReference>
<dbReference type="Proteomes" id="UP001596505">
    <property type="component" value="Unassembled WGS sequence"/>
</dbReference>
<evidence type="ECO:0000256" key="11">
    <source>
        <dbReference type="ARBA" id="ARBA00023316"/>
    </source>
</evidence>
<evidence type="ECO:0000313" key="17">
    <source>
        <dbReference type="Proteomes" id="UP001596505"/>
    </source>
</evidence>